<dbReference type="Proteomes" id="UP000807825">
    <property type="component" value="Unassembled WGS sequence"/>
</dbReference>
<organism evidence="1 2">
    <name type="scientific">Desulfomonile tiedjei</name>
    <dbReference type="NCBI Taxonomy" id="2358"/>
    <lineage>
        <taxon>Bacteria</taxon>
        <taxon>Pseudomonadati</taxon>
        <taxon>Thermodesulfobacteriota</taxon>
        <taxon>Desulfomonilia</taxon>
        <taxon>Desulfomonilales</taxon>
        <taxon>Desulfomonilaceae</taxon>
        <taxon>Desulfomonile</taxon>
    </lineage>
</organism>
<evidence type="ECO:0000313" key="1">
    <source>
        <dbReference type="EMBL" id="MBI5252261.1"/>
    </source>
</evidence>
<dbReference type="SUPFAM" id="SSF52091">
    <property type="entry name" value="SpoIIaa-like"/>
    <property type="match status" value="1"/>
</dbReference>
<reference evidence="1" key="1">
    <citation type="submission" date="2020-07" db="EMBL/GenBank/DDBJ databases">
        <title>Huge and variable diversity of episymbiotic CPR bacteria and DPANN archaea in groundwater ecosystems.</title>
        <authorList>
            <person name="He C.Y."/>
            <person name="Keren R."/>
            <person name="Whittaker M."/>
            <person name="Farag I.F."/>
            <person name="Doudna J."/>
            <person name="Cate J.H.D."/>
            <person name="Banfield J.F."/>
        </authorList>
    </citation>
    <scope>NUCLEOTIDE SEQUENCE</scope>
    <source>
        <strain evidence="1">NC_groundwater_1664_Pr3_B-0.1um_52_9</strain>
    </source>
</reference>
<accession>A0A9D6V542</accession>
<comment type="caution">
    <text evidence="1">The sequence shown here is derived from an EMBL/GenBank/DDBJ whole genome shotgun (WGS) entry which is preliminary data.</text>
</comment>
<dbReference type="Gene3D" id="3.30.750.24">
    <property type="entry name" value="STAS domain"/>
    <property type="match status" value="1"/>
</dbReference>
<gene>
    <name evidence="1" type="ORF">HY912_22430</name>
</gene>
<evidence type="ECO:0000313" key="2">
    <source>
        <dbReference type="Proteomes" id="UP000807825"/>
    </source>
</evidence>
<sequence length="84" mass="9727">MIHVKESMLDENTVSVYVSGVLDERTVPILKKVCDRHLDRHRRVLVNLEAVAHITRDGRGFLREISDKVSISHVPEFMKPDHRV</sequence>
<name>A0A9D6V542_9BACT</name>
<protein>
    <recommendedName>
        <fullName evidence="3">STAS domain-containing protein</fullName>
    </recommendedName>
</protein>
<dbReference type="EMBL" id="JACRDE010000584">
    <property type="protein sequence ID" value="MBI5252261.1"/>
    <property type="molecule type" value="Genomic_DNA"/>
</dbReference>
<evidence type="ECO:0008006" key="3">
    <source>
        <dbReference type="Google" id="ProtNLM"/>
    </source>
</evidence>
<proteinExistence type="predicted"/>
<dbReference type="InterPro" id="IPR036513">
    <property type="entry name" value="STAS_dom_sf"/>
</dbReference>
<dbReference type="AlphaFoldDB" id="A0A9D6V542"/>